<protein>
    <submittedName>
        <fullName evidence="2">Uncharacterized protein</fullName>
    </submittedName>
</protein>
<sequence>MKLTEEELKALQGTQLTSITMKLKSDTATVESGRALAEARVAELEYENTLLKIYLHYGLTDNHIINETTGLIKAKKEENDDDTSTESQDDQRTE</sequence>
<feature type="region of interest" description="Disordered" evidence="1">
    <location>
        <begin position="72"/>
        <end position="94"/>
    </location>
</feature>
<gene>
    <name evidence="2" type="ORF">LCGC14_0427140</name>
</gene>
<name>A0A0F9T7B3_9ZZZZ</name>
<evidence type="ECO:0000256" key="1">
    <source>
        <dbReference type="SAM" id="MobiDB-lite"/>
    </source>
</evidence>
<reference evidence="2" key="1">
    <citation type="journal article" date="2015" name="Nature">
        <title>Complex archaea that bridge the gap between prokaryotes and eukaryotes.</title>
        <authorList>
            <person name="Spang A."/>
            <person name="Saw J.H."/>
            <person name="Jorgensen S.L."/>
            <person name="Zaremba-Niedzwiedzka K."/>
            <person name="Martijn J."/>
            <person name="Lind A.E."/>
            <person name="van Eijk R."/>
            <person name="Schleper C."/>
            <person name="Guy L."/>
            <person name="Ettema T.J."/>
        </authorList>
    </citation>
    <scope>NUCLEOTIDE SEQUENCE</scope>
</reference>
<evidence type="ECO:0000313" key="2">
    <source>
        <dbReference type="EMBL" id="KKN70822.1"/>
    </source>
</evidence>
<dbReference type="AlphaFoldDB" id="A0A0F9T7B3"/>
<accession>A0A0F9T7B3</accession>
<proteinExistence type="predicted"/>
<comment type="caution">
    <text evidence="2">The sequence shown here is derived from an EMBL/GenBank/DDBJ whole genome shotgun (WGS) entry which is preliminary data.</text>
</comment>
<dbReference type="EMBL" id="LAZR01000396">
    <property type="protein sequence ID" value="KKN70822.1"/>
    <property type="molecule type" value="Genomic_DNA"/>
</dbReference>
<organism evidence="2">
    <name type="scientific">marine sediment metagenome</name>
    <dbReference type="NCBI Taxonomy" id="412755"/>
    <lineage>
        <taxon>unclassified sequences</taxon>
        <taxon>metagenomes</taxon>
        <taxon>ecological metagenomes</taxon>
    </lineage>
</organism>
<feature type="compositionally biased region" description="Acidic residues" evidence="1">
    <location>
        <begin position="79"/>
        <end position="88"/>
    </location>
</feature>